<protein>
    <recommendedName>
        <fullName evidence="4">DUF1120 domain-containing protein</fullName>
    </recommendedName>
</protein>
<gene>
    <name evidence="2" type="ORF">PVE_R1G1079</name>
</gene>
<sequence length="374" mass="39317">MKLQHSLAALLLFAGTALAEDDCRLDLSESRLDFGLMNRAVASAPAAEHLLGERRLSLTLNCPQPGDMSLFYRALAAGTERLRLGDGGSYRVQVHDAVLDGHAVQLGLLAGPGQAPAQIGTSLAWRADHGIVPLHDGQPATGRSFAAQLQVSAWARDEAIRVRDAETWEASAQVDAPTSGRSRELQLQARFAPTACTPTLANNGTVDFGKLSVSDLHRDKDTALPARALSLTVSCDGPTPFALVMHDNRAGSATGGIDETAYGLGLDARGQKVGRYYLLVDPTQASADNLPQLYRTDSTTGGAAWSSASASAIPLGARSLLGFTATAGSTEGPNALQNLSALLSLKAFIAPLDSLDLRSEVRLDGSATLEITYF</sequence>
<reference evidence="3" key="1">
    <citation type="submission" date="2016-07" db="EMBL/GenBank/DDBJ databases">
        <authorList>
            <person name="Florea S."/>
            <person name="Webb J.S."/>
            <person name="Jaromczyk J."/>
            <person name="Schardl C.L."/>
        </authorList>
    </citation>
    <scope>NUCLEOTIDE SEQUENCE [LARGE SCALE GENOMIC DNA]</scope>
    <source>
        <strain evidence="3">1YdBTEX2</strain>
    </source>
</reference>
<dbReference type="InterPro" id="IPR010546">
    <property type="entry name" value="DUF1120"/>
</dbReference>
<name>A0A1D3JSA7_PSEVE</name>
<dbReference type="RefSeq" id="WP_017848658.1">
    <property type="nucleotide sequence ID" value="NZ_AOUH01000032.1"/>
</dbReference>
<dbReference type="AlphaFoldDB" id="A0A1D3JSA7"/>
<feature type="chain" id="PRO_5008916071" description="DUF1120 domain-containing protein" evidence="1">
    <location>
        <begin position="20"/>
        <end position="374"/>
    </location>
</feature>
<evidence type="ECO:0000313" key="2">
    <source>
        <dbReference type="EMBL" id="SBW78967.1"/>
    </source>
</evidence>
<evidence type="ECO:0000313" key="3">
    <source>
        <dbReference type="Proteomes" id="UP000245431"/>
    </source>
</evidence>
<evidence type="ECO:0008006" key="4">
    <source>
        <dbReference type="Google" id="ProtNLM"/>
    </source>
</evidence>
<evidence type="ECO:0000256" key="1">
    <source>
        <dbReference type="SAM" id="SignalP"/>
    </source>
</evidence>
<feature type="signal peptide" evidence="1">
    <location>
        <begin position="1"/>
        <end position="19"/>
    </location>
</feature>
<dbReference type="Pfam" id="PF06551">
    <property type="entry name" value="DUF1120"/>
    <property type="match status" value="1"/>
</dbReference>
<organism evidence="2 3">
    <name type="scientific">Pseudomonas veronii 1YdBTEX2</name>
    <dbReference type="NCBI Taxonomy" id="1295141"/>
    <lineage>
        <taxon>Bacteria</taxon>
        <taxon>Pseudomonadati</taxon>
        <taxon>Pseudomonadota</taxon>
        <taxon>Gammaproteobacteria</taxon>
        <taxon>Pseudomonadales</taxon>
        <taxon>Pseudomonadaceae</taxon>
        <taxon>Pseudomonas</taxon>
    </lineage>
</organism>
<proteinExistence type="predicted"/>
<keyword evidence="1" id="KW-0732">Signal</keyword>
<dbReference type="Proteomes" id="UP000245431">
    <property type="component" value="Chromosome PVE_r1"/>
</dbReference>
<dbReference type="EMBL" id="LT599583">
    <property type="protein sequence ID" value="SBW78967.1"/>
    <property type="molecule type" value="Genomic_DNA"/>
</dbReference>
<accession>A0A1D3JSA7</accession>